<organism evidence="1 2">
    <name type="scientific">Prunus dulcis</name>
    <name type="common">Almond</name>
    <name type="synonym">Amygdalus dulcis</name>
    <dbReference type="NCBI Taxonomy" id="3755"/>
    <lineage>
        <taxon>Eukaryota</taxon>
        <taxon>Viridiplantae</taxon>
        <taxon>Streptophyta</taxon>
        <taxon>Embryophyta</taxon>
        <taxon>Tracheophyta</taxon>
        <taxon>Spermatophyta</taxon>
        <taxon>Magnoliopsida</taxon>
        <taxon>eudicotyledons</taxon>
        <taxon>Gunneridae</taxon>
        <taxon>Pentapetalae</taxon>
        <taxon>rosids</taxon>
        <taxon>fabids</taxon>
        <taxon>Rosales</taxon>
        <taxon>Rosaceae</taxon>
        <taxon>Amygdaloideae</taxon>
        <taxon>Amygdaleae</taxon>
        <taxon>Prunus</taxon>
    </lineage>
</organism>
<name>A0AAD4VHI9_PRUDU</name>
<dbReference type="AlphaFoldDB" id="A0AAD4VHI9"/>
<protein>
    <submittedName>
        <fullName evidence="1">Uncharacterized protein</fullName>
    </submittedName>
</protein>
<evidence type="ECO:0000313" key="1">
    <source>
        <dbReference type="EMBL" id="KAI5323957.1"/>
    </source>
</evidence>
<gene>
    <name evidence="1" type="ORF">L3X38_033030</name>
</gene>
<keyword evidence="2" id="KW-1185">Reference proteome</keyword>
<accession>A0AAD4VHI9</accession>
<comment type="caution">
    <text evidence="1">The sequence shown here is derived from an EMBL/GenBank/DDBJ whole genome shotgun (WGS) entry which is preliminary data.</text>
</comment>
<sequence>MTRKNGVAHALPVVIPASSSHEEKPEKFNGIDFKRWQQNMQFYLTTLNLPKFLKEDTPATGTITKAVTATDGWYHSEFLYKNYILNGMDNTLCNVYSPTKIAKALW</sequence>
<reference evidence="1 2" key="1">
    <citation type="journal article" date="2022" name="G3 (Bethesda)">
        <title>Whole-genome sequence and methylome profiling of the almond [Prunus dulcis (Mill.) D.A. Webb] cultivar 'Nonpareil'.</title>
        <authorList>
            <person name="D'Amico-Willman K.M."/>
            <person name="Ouma W.Z."/>
            <person name="Meulia T."/>
            <person name="Sideli G.M."/>
            <person name="Gradziel T.M."/>
            <person name="Fresnedo-Ramirez J."/>
        </authorList>
    </citation>
    <scope>NUCLEOTIDE SEQUENCE [LARGE SCALE GENOMIC DNA]</scope>
    <source>
        <strain evidence="1">Clone GOH B32 T37-40</strain>
    </source>
</reference>
<proteinExistence type="predicted"/>
<dbReference type="EMBL" id="JAJFAZ020000006">
    <property type="protein sequence ID" value="KAI5323957.1"/>
    <property type="molecule type" value="Genomic_DNA"/>
</dbReference>
<evidence type="ECO:0000313" key="2">
    <source>
        <dbReference type="Proteomes" id="UP001054821"/>
    </source>
</evidence>
<dbReference type="Proteomes" id="UP001054821">
    <property type="component" value="Chromosome 6"/>
</dbReference>